<evidence type="ECO:0000313" key="2">
    <source>
        <dbReference type="Proteomes" id="UP000594121"/>
    </source>
</evidence>
<gene>
    <name evidence="1" type="ORF">IG193_08920</name>
</gene>
<organism evidence="1 2">
    <name type="scientific">Infirmifilum lucidum</name>
    <dbReference type="NCBI Taxonomy" id="2776706"/>
    <lineage>
        <taxon>Archaea</taxon>
        <taxon>Thermoproteota</taxon>
        <taxon>Thermoprotei</taxon>
        <taxon>Thermofilales</taxon>
        <taxon>Thermofilaceae</taxon>
        <taxon>Infirmifilum</taxon>
    </lineage>
</organism>
<dbReference type="RefSeq" id="WP_192818823.1">
    <property type="nucleotide sequence ID" value="NZ_CP062310.1"/>
</dbReference>
<proteinExistence type="predicted"/>
<dbReference type="Proteomes" id="UP000594121">
    <property type="component" value="Chromosome"/>
</dbReference>
<reference evidence="1 2" key="1">
    <citation type="submission" date="2020-10" db="EMBL/GenBank/DDBJ databases">
        <title>Thermofilum lucidum 3507LT sp. nov. a novel member of Thermofilaceae family isolated from Chile hot spring, and proposal of description order Thermofilales.</title>
        <authorList>
            <person name="Zayulina K.S."/>
            <person name="Elcheninov A.G."/>
            <person name="Toshchakov S.V."/>
            <person name="Kublanov I.V."/>
        </authorList>
    </citation>
    <scope>NUCLEOTIDE SEQUENCE [LARGE SCALE GENOMIC DNA]</scope>
    <source>
        <strain evidence="1 2">3507LT</strain>
    </source>
</reference>
<dbReference type="KEGG" id="thel:IG193_08920"/>
<evidence type="ECO:0000313" key="1">
    <source>
        <dbReference type="EMBL" id="QOJ78851.1"/>
    </source>
</evidence>
<dbReference type="InParanoid" id="A0A7L9FGU7"/>
<keyword evidence="2" id="KW-1185">Reference proteome</keyword>
<dbReference type="EMBL" id="CP062310">
    <property type="protein sequence ID" value="QOJ78851.1"/>
    <property type="molecule type" value="Genomic_DNA"/>
</dbReference>
<dbReference type="AlphaFoldDB" id="A0A7L9FGU7"/>
<sequence>MSFMLLSLSAVAFATTCNRSSSTWASSVSALATITGSDPYSSTGYAAGIARGTDIGCFICPSKLAYIRFMSEVDVPWEHWG</sequence>
<name>A0A7L9FGU7_9CREN</name>
<protein>
    <submittedName>
        <fullName evidence="1">Uncharacterized protein</fullName>
    </submittedName>
</protein>
<accession>A0A7L9FGU7</accession>
<dbReference type="GeneID" id="59150014"/>